<dbReference type="Proteomes" id="UP000472272">
    <property type="component" value="Chromosome 12"/>
</dbReference>
<dbReference type="GO" id="GO:0005634">
    <property type="term" value="C:nucleus"/>
    <property type="evidence" value="ECO:0007669"/>
    <property type="project" value="InterPro"/>
</dbReference>
<reference evidence="2 3" key="1">
    <citation type="journal article" date="2019" name="Proc. Natl. Acad. Sci. U.S.A.">
        <title>Regulatory changes in pterin and carotenoid genes underlie balanced color polymorphisms in the wall lizard.</title>
        <authorList>
            <person name="Andrade P."/>
            <person name="Pinho C."/>
            <person name="Perez I de Lanuza G."/>
            <person name="Afonso S."/>
            <person name="Brejcha J."/>
            <person name="Rubin C.J."/>
            <person name="Wallerman O."/>
            <person name="Pereira P."/>
            <person name="Sabatino S.J."/>
            <person name="Bellati A."/>
            <person name="Pellitteri-Rosa D."/>
            <person name="Bosakova Z."/>
            <person name="Bunikis I."/>
            <person name="Carretero M.A."/>
            <person name="Feiner N."/>
            <person name="Marsik P."/>
            <person name="Pauperio F."/>
            <person name="Salvi D."/>
            <person name="Soler L."/>
            <person name="While G.M."/>
            <person name="Uller T."/>
            <person name="Font E."/>
            <person name="Andersson L."/>
            <person name="Carneiro M."/>
        </authorList>
    </citation>
    <scope>NUCLEOTIDE SEQUENCE</scope>
</reference>
<evidence type="ECO:0000313" key="3">
    <source>
        <dbReference type="Proteomes" id="UP000472272"/>
    </source>
</evidence>
<keyword evidence="3" id="KW-1185">Reference proteome</keyword>
<proteinExistence type="predicted"/>
<dbReference type="AlphaFoldDB" id="A0A670JGI5"/>
<reference evidence="2" key="3">
    <citation type="submission" date="2025-09" db="UniProtKB">
        <authorList>
            <consortium name="Ensembl"/>
        </authorList>
    </citation>
    <scope>IDENTIFICATION</scope>
</reference>
<accession>A0A670JGI5</accession>
<dbReference type="GO" id="GO:0006325">
    <property type="term" value="P:chromatin organization"/>
    <property type="evidence" value="ECO:0007669"/>
    <property type="project" value="InterPro"/>
</dbReference>
<evidence type="ECO:0000256" key="1">
    <source>
        <dbReference type="SAM" id="MobiDB-lite"/>
    </source>
</evidence>
<organism evidence="2 3">
    <name type="scientific">Podarcis muralis</name>
    <name type="common">Wall lizard</name>
    <name type="synonym">Lacerta muralis</name>
    <dbReference type="NCBI Taxonomy" id="64176"/>
    <lineage>
        <taxon>Eukaryota</taxon>
        <taxon>Metazoa</taxon>
        <taxon>Chordata</taxon>
        <taxon>Craniata</taxon>
        <taxon>Vertebrata</taxon>
        <taxon>Euteleostomi</taxon>
        <taxon>Lepidosauria</taxon>
        <taxon>Squamata</taxon>
        <taxon>Bifurcata</taxon>
        <taxon>Unidentata</taxon>
        <taxon>Episquamata</taxon>
        <taxon>Laterata</taxon>
        <taxon>Lacertibaenia</taxon>
        <taxon>Lacertidae</taxon>
        <taxon>Podarcis</taxon>
    </lineage>
</organism>
<protein>
    <submittedName>
        <fullName evidence="2">Uncharacterized protein</fullName>
    </submittedName>
</protein>
<evidence type="ECO:0000313" key="2">
    <source>
        <dbReference type="Ensembl" id="ENSPMRP00000023561.1"/>
    </source>
</evidence>
<feature type="region of interest" description="Disordered" evidence="1">
    <location>
        <begin position="50"/>
        <end position="90"/>
    </location>
</feature>
<dbReference type="Ensembl" id="ENSPMRT00000025007.1">
    <property type="protein sequence ID" value="ENSPMRP00000023561.1"/>
    <property type="gene ID" value="ENSPMRG00000015271.1"/>
</dbReference>
<reference evidence="2" key="2">
    <citation type="submission" date="2025-08" db="UniProtKB">
        <authorList>
            <consortium name="Ensembl"/>
        </authorList>
    </citation>
    <scope>IDENTIFICATION</scope>
</reference>
<name>A0A670JGI5_PODMU</name>
<feature type="compositionally biased region" description="Polar residues" evidence="1">
    <location>
        <begin position="54"/>
        <end position="65"/>
    </location>
</feature>
<sequence>MARVSVLGVSLLENPSPFGHPLRFQVQFECGEALPHGEYAGGGRRISRARSLVPQPTLSPSQVPSHTAAARNRHPGAPTPPPRMAALGASTPGASAVALFCQPGPGSPHRGCYVGAALEMVCVCVCIYI</sequence>
<dbReference type="InterPro" id="IPR036747">
    <property type="entry name" value="ASF1-like_sf"/>
</dbReference>
<dbReference type="SUPFAM" id="SSF101546">
    <property type="entry name" value="ASF1-like"/>
    <property type="match status" value="1"/>
</dbReference>
<dbReference type="Gene3D" id="2.60.40.1490">
    <property type="entry name" value="Histone chaperone ASF1-like"/>
    <property type="match status" value="1"/>
</dbReference>